<protein>
    <recommendedName>
        <fullName evidence="1">CobQ/CobB/MinD/ParA nucleotide binding domain-containing protein</fullName>
    </recommendedName>
</protein>
<dbReference type="SUPFAM" id="SSF52540">
    <property type="entry name" value="P-loop containing nucleoside triphosphate hydrolases"/>
    <property type="match status" value="1"/>
</dbReference>
<dbReference type="Pfam" id="PF01656">
    <property type="entry name" value="CbiA"/>
    <property type="match status" value="1"/>
</dbReference>
<gene>
    <name evidence="2" type="ORF">GCM10022416_57130</name>
</gene>
<dbReference type="Proteomes" id="UP001500266">
    <property type="component" value="Unassembled WGS sequence"/>
</dbReference>
<dbReference type="InterPro" id="IPR027417">
    <property type="entry name" value="P-loop_NTPase"/>
</dbReference>
<evidence type="ECO:0000313" key="3">
    <source>
        <dbReference type="Proteomes" id="UP001500266"/>
    </source>
</evidence>
<proteinExistence type="predicted"/>
<reference evidence="3" key="1">
    <citation type="journal article" date="2019" name="Int. J. Syst. Evol. Microbiol.">
        <title>The Global Catalogue of Microorganisms (GCM) 10K type strain sequencing project: providing services to taxonomists for standard genome sequencing and annotation.</title>
        <authorList>
            <consortium name="The Broad Institute Genomics Platform"/>
            <consortium name="The Broad Institute Genome Sequencing Center for Infectious Disease"/>
            <person name="Wu L."/>
            <person name="Ma J."/>
        </authorList>
    </citation>
    <scope>NUCLEOTIDE SEQUENCE [LARGE SCALE GENOMIC DNA]</scope>
    <source>
        <strain evidence="3">JCM 17316</strain>
    </source>
</reference>
<dbReference type="EMBL" id="BAABDO010000139">
    <property type="protein sequence ID" value="GAA4156137.1"/>
    <property type="molecule type" value="Genomic_DNA"/>
</dbReference>
<feature type="domain" description="CobQ/CobB/MinD/ParA nucleotide binding" evidence="1">
    <location>
        <begin position="54"/>
        <end position="170"/>
    </location>
</feature>
<dbReference type="InterPro" id="IPR050625">
    <property type="entry name" value="ParA/MinD_ATPase"/>
</dbReference>
<dbReference type="PANTHER" id="PTHR43384:SF14">
    <property type="entry name" value="ESX-1 SECRETION-ASSOCIATED PROTEIN ESPI"/>
    <property type="match status" value="1"/>
</dbReference>
<accession>A0ABP7ZFK3</accession>
<dbReference type="InterPro" id="IPR002586">
    <property type="entry name" value="CobQ/CobB/MinD/ParA_Nub-bd_dom"/>
</dbReference>
<evidence type="ECO:0000259" key="1">
    <source>
        <dbReference type="Pfam" id="PF01656"/>
    </source>
</evidence>
<dbReference type="Gene3D" id="3.40.50.300">
    <property type="entry name" value="P-loop containing nucleotide triphosphate hydrolases"/>
    <property type="match status" value="1"/>
</dbReference>
<sequence>MVGRVADRDLPHGDPLLRRLGHEAVRAFRPAHDLADLAEAAAEVQQPVTTGRRIAVVGMRGGSGKSTLSALLALVFARHRQDRVLAVDVDPDWGSLPLRLGVRHRHALADVRAALAGAGSFEDVEPYLTPAAQRLWVLPANRGRLGDSPLTPEIYEQNALPLTRFFGVTVIDCGSGMRGALQQAVLAGAHAVVLATPATPDGARVAGRALDLVAASGLGHLIARTVVVFTVRTPHTRKALDFDGAAAILADVGAGAVRLRYDRHLASTSTLAPGRLAHATRATAVRVAAEALGRAVRP</sequence>
<comment type="caution">
    <text evidence="2">The sequence shown here is derived from an EMBL/GenBank/DDBJ whole genome shotgun (WGS) entry which is preliminary data.</text>
</comment>
<evidence type="ECO:0000313" key="2">
    <source>
        <dbReference type="EMBL" id="GAA4156137.1"/>
    </source>
</evidence>
<keyword evidence="3" id="KW-1185">Reference proteome</keyword>
<name>A0ABP7ZFK3_9ACTN</name>
<dbReference type="PANTHER" id="PTHR43384">
    <property type="entry name" value="SEPTUM SITE-DETERMINING PROTEIN MIND HOMOLOG, CHLOROPLASTIC-RELATED"/>
    <property type="match status" value="1"/>
</dbReference>
<organism evidence="2 3">
    <name type="scientific">Actinomadura keratinilytica</name>
    <dbReference type="NCBI Taxonomy" id="547461"/>
    <lineage>
        <taxon>Bacteria</taxon>
        <taxon>Bacillati</taxon>
        <taxon>Actinomycetota</taxon>
        <taxon>Actinomycetes</taxon>
        <taxon>Streptosporangiales</taxon>
        <taxon>Thermomonosporaceae</taxon>
        <taxon>Actinomadura</taxon>
    </lineage>
</organism>